<keyword evidence="1" id="KW-0472">Membrane</keyword>
<gene>
    <name evidence="2" type="ORF">ACE3KR_18950</name>
    <name evidence="3" type="ORF">RQP59_22395</name>
</gene>
<evidence type="ECO:0000313" key="3">
    <source>
        <dbReference type="EMBL" id="WNS37764.1"/>
    </source>
</evidence>
<organism evidence="3">
    <name type="scientific">Enterobacter chuandaensis</name>
    <dbReference type="NCBI Taxonomy" id="2497875"/>
    <lineage>
        <taxon>Bacteria</taxon>
        <taxon>Pseudomonadati</taxon>
        <taxon>Pseudomonadota</taxon>
        <taxon>Gammaproteobacteria</taxon>
        <taxon>Enterobacterales</taxon>
        <taxon>Enterobacteriaceae</taxon>
        <taxon>Enterobacter</taxon>
        <taxon>Enterobacter cloacae complex</taxon>
    </lineage>
</organism>
<keyword evidence="1" id="KW-0812">Transmembrane</keyword>
<evidence type="ECO:0000256" key="1">
    <source>
        <dbReference type="SAM" id="Phobius"/>
    </source>
</evidence>
<evidence type="ECO:0000313" key="2">
    <source>
        <dbReference type="EMBL" id="MFB4720952.1"/>
    </source>
</evidence>
<accession>A0AA96RTW5</accession>
<dbReference type="GeneID" id="93247611"/>
<dbReference type="EMBL" id="JBHGSI010000006">
    <property type="protein sequence ID" value="MFB4720952.1"/>
    <property type="molecule type" value="Genomic_DNA"/>
</dbReference>
<dbReference type="EMBL" id="CP135253">
    <property type="protein sequence ID" value="WNS37764.1"/>
    <property type="molecule type" value="Genomic_DNA"/>
</dbReference>
<sequence>MPFKTATKWIHRLVTLSLLALVIGFLWLNYQPNQRNSDELQRAYKLSDSVWLYMTVNNQGDATVPTIYRYYLSEEIAGKDTDIIHQLAMKHPIIEGTGTITSASIDANGEVKIAYSGRVISIEDNISDLRFSVKPWAR</sequence>
<protein>
    <submittedName>
        <fullName evidence="3">Uncharacterized protein</fullName>
    </submittedName>
</protein>
<dbReference type="AlphaFoldDB" id="A0AA96RTW5"/>
<dbReference type="RefSeq" id="WP_080329097.1">
    <property type="nucleotide sequence ID" value="NZ_CP078740.1"/>
</dbReference>
<reference evidence="3" key="1">
    <citation type="submission" date="2023-09" db="EMBL/GenBank/DDBJ databases">
        <title>Coexistence of blaNDM-1 and blaKPC-2 in Enterobacter chuandaensis.</title>
        <authorList>
            <person name="Chen R."/>
        </authorList>
    </citation>
    <scope>NUCLEOTIDE SEQUENCE</scope>
    <source>
        <strain evidence="3">FAHZZU5885</strain>
    </source>
</reference>
<evidence type="ECO:0000313" key="4">
    <source>
        <dbReference type="Proteomes" id="UP001577381"/>
    </source>
</evidence>
<reference evidence="2 4" key="2">
    <citation type="submission" date="2024-09" db="EMBL/GenBank/DDBJ databases">
        <title>Molecular characterization of Carbapenemase-producing Enterobacter cloacae Complex from Infections in Argentina.</title>
        <authorList>
            <person name="De Mendieta J.M."/>
            <person name="Gomez S."/>
        </authorList>
    </citation>
    <scope>NUCLEOTIDE SEQUENCE [LARGE SCALE GENOMIC DNA]</scope>
    <source>
        <strain evidence="2 4">M23267</strain>
    </source>
</reference>
<keyword evidence="4" id="KW-1185">Reference proteome</keyword>
<dbReference type="KEGG" id="echu:RQP59_22395"/>
<proteinExistence type="predicted"/>
<feature type="transmembrane region" description="Helical" evidence="1">
    <location>
        <begin position="12"/>
        <end position="30"/>
    </location>
</feature>
<name>A0AA96RTW5_9ENTR</name>
<keyword evidence="1" id="KW-1133">Transmembrane helix</keyword>
<dbReference type="Proteomes" id="UP001577381">
    <property type="component" value="Unassembled WGS sequence"/>
</dbReference>